<feature type="compositionally biased region" description="Low complexity" evidence="1">
    <location>
        <begin position="13"/>
        <end position="28"/>
    </location>
</feature>
<dbReference type="Proteomes" id="UP001108280">
    <property type="component" value="Chromosome 4"/>
</dbReference>
<accession>A0A9J7GVV0</accession>
<gene>
    <name evidence="3" type="primary">LOC118238791</name>
</gene>
<proteinExistence type="predicted"/>
<dbReference type="KEGG" id="cge:118238791"/>
<dbReference type="AlphaFoldDB" id="A0A9J7GVV0"/>
<evidence type="ECO:0000256" key="1">
    <source>
        <dbReference type="SAM" id="MobiDB-lite"/>
    </source>
</evidence>
<reference evidence="2" key="2">
    <citation type="journal article" date="2020" name="Biotechnol. Bioeng.">
        <title>Chromosome-scale scaffolds for the Chinese hamster reference genome assembly to facilitate the study of the CHO epigenome.</title>
        <authorList>
            <person name="Hilliard W."/>
            <person name="MacDonald M."/>
            <person name="Lee K.H."/>
        </authorList>
    </citation>
    <scope>NUCLEOTIDE SEQUENCE [LARGE SCALE GENOMIC DNA]</scope>
    <source>
        <strain evidence="2">17A/GY</strain>
    </source>
</reference>
<reference evidence="3" key="3">
    <citation type="submission" date="2025-08" db="UniProtKB">
        <authorList>
            <consortium name="RefSeq"/>
        </authorList>
    </citation>
    <scope>IDENTIFICATION</scope>
</reference>
<evidence type="ECO:0000313" key="3">
    <source>
        <dbReference type="RefSeq" id="XP_035300522.1"/>
    </source>
</evidence>
<evidence type="ECO:0000313" key="2">
    <source>
        <dbReference type="Proteomes" id="UP001108280"/>
    </source>
</evidence>
<feature type="non-terminal residue" evidence="3">
    <location>
        <position position="106"/>
    </location>
</feature>
<organism evidence="2 3">
    <name type="scientific">Cricetulus griseus</name>
    <name type="common">Chinese hamster</name>
    <name type="synonym">Cricetulus barabensis griseus</name>
    <dbReference type="NCBI Taxonomy" id="10029"/>
    <lineage>
        <taxon>Eukaryota</taxon>
        <taxon>Metazoa</taxon>
        <taxon>Chordata</taxon>
        <taxon>Craniata</taxon>
        <taxon>Vertebrata</taxon>
        <taxon>Euteleostomi</taxon>
        <taxon>Mammalia</taxon>
        <taxon>Eutheria</taxon>
        <taxon>Euarchontoglires</taxon>
        <taxon>Glires</taxon>
        <taxon>Rodentia</taxon>
        <taxon>Myomorpha</taxon>
        <taxon>Muroidea</taxon>
        <taxon>Cricetidae</taxon>
        <taxon>Cricetinae</taxon>
        <taxon>Cricetulus</taxon>
    </lineage>
</organism>
<keyword evidence="2" id="KW-1185">Reference proteome</keyword>
<sequence length="106" mass="10942">MRRSGHPGTFSSAAGPARPGPRTAPARPVTWRHSAPSGLKVRAAEHRPGGALRDAPAGWDAGPSPAPRVGIHAGKQAEPPGCLPRGPRTGRRAKPRLSTDNEIVAA</sequence>
<protein>
    <submittedName>
        <fullName evidence="3">Translation initiation factor IF-2-like</fullName>
    </submittedName>
</protein>
<name>A0A9J7GVV0_CRIGR</name>
<dbReference type="RefSeq" id="XP_035300522.1">
    <property type="nucleotide sequence ID" value="XM_035444631.1"/>
</dbReference>
<reference evidence="2" key="1">
    <citation type="journal article" date="2018" name="Biotechnol. Bioeng.">
        <title>A reference genome of the Chinese hamster based on a hybrid assembly strategy.</title>
        <authorList>
            <person name="Rupp O."/>
            <person name="MacDonald M.L."/>
            <person name="Li S."/>
            <person name="Dhiman H."/>
            <person name="Polson S."/>
            <person name="Griep S."/>
            <person name="Heffner K."/>
            <person name="Hernandez I."/>
            <person name="Brinkrolf K."/>
            <person name="Jadhav V."/>
            <person name="Samoudi M."/>
            <person name="Hao H."/>
            <person name="Kingham B."/>
            <person name="Goesmann A."/>
            <person name="Betenbaugh M.J."/>
            <person name="Lewis N.E."/>
            <person name="Borth N."/>
            <person name="Lee K.H."/>
        </authorList>
    </citation>
    <scope>NUCLEOTIDE SEQUENCE [LARGE SCALE GENOMIC DNA]</scope>
    <source>
        <strain evidence="2">17A/GY</strain>
    </source>
</reference>
<dbReference type="GeneID" id="118238791"/>
<feature type="region of interest" description="Disordered" evidence="1">
    <location>
        <begin position="1"/>
        <end position="106"/>
    </location>
</feature>